<evidence type="ECO:0000313" key="9">
    <source>
        <dbReference type="Proteomes" id="UP000326336"/>
    </source>
</evidence>
<evidence type="ECO:0000256" key="1">
    <source>
        <dbReference type="ARBA" id="ARBA00022679"/>
    </source>
</evidence>
<protein>
    <recommendedName>
        <fullName evidence="5">Thiamine diphosphokinase</fullName>
        <ecNumber evidence="5">2.7.6.2</ecNumber>
    </recommendedName>
</protein>
<accession>A0A5N5RDM5</accession>
<dbReference type="SUPFAM" id="SSF63999">
    <property type="entry name" value="Thiamin pyrophosphokinase, catalytic domain"/>
    <property type="match status" value="1"/>
</dbReference>
<dbReference type="GO" id="GO:0004788">
    <property type="term" value="F:thiamine diphosphokinase activity"/>
    <property type="evidence" value="ECO:0007669"/>
    <property type="project" value="UniProtKB-UniRule"/>
</dbReference>
<dbReference type="OrthoDB" id="9804377at2"/>
<dbReference type="PANTHER" id="PTHR41299">
    <property type="entry name" value="THIAMINE PYROPHOSPHOKINASE"/>
    <property type="match status" value="1"/>
</dbReference>
<dbReference type="GO" id="GO:0009229">
    <property type="term" value="P:thiamine diphosphate biosynthetic process"/>
    <property type="evidence" value="ECO:0007669"/>
    <property type="project" value="InterPro"/>
</dbReference>
<feature type="domain" description="Thiamin pyrophosphokinase thiamin-binding" evidence="7">
    <location>
        <begin position="165"/>
        <end position="234"/>
    </location>
</feature>
<dbReference type="SMART" id="SM00983">
    <property type="entry name" value="TPK_B1_binding"/>
    <property type="match status" value="1"/>
</dbReference>
<feature type="region of interest" description="Disordered" evidence="6">
    <location>
        <begin position="1"/>
        <end position="27"/>
    </location>
</feature>
<dbReference type="EC" id="2.7.6.2" evidence="5"/>
<dbReference type="Gene3D" id="3.40.50.10240">
    <property type="entry name" value="Thiamin pyrophosphokinase, catalytic domain"/>
    <property type="match status" value="1"/>
</dbReference>
<dbReference type="SUPFAM" id="SSF63862">
    <property type="entry name" value="Thiamin pyrophosphokinase, substrate-binding domain"/>
    <property type="match status" value="1"/>
</dbReference>
<keyword evidence="2" id="KW-0547">Nucleotide-binding</keyword>
<reference evidence="8 9" key="1">
    <citation type="journal article" date="2019" name="Int. J. Syst. Evol. Microbiol.">
        <title>Bifidobacterium jacchi sp. nov., isolated from the faeces of a baby common marmoset (Callithrix jacchus).</title>
        <authorList>
            <person name="Modesto M."/>
            <person name="Watanabe K."/>
            <person name="Arita M."/>
            <person name="Satti M."/>
            <person name="Oki K."/>
            <person name="Sciavilla P."/>
            <person name="Patavino C."/>
            <person name="Camma C."/>
            <person name="Michelini S."/>
            <person name="Sgorbati B."/>
            <person name="Mattarelli P."/>
        </authorList>
    </citation>
    <scope>NUCLEOTIDE SEQUENCE [LARGE SCALE GENOMIC DNA]</scope>
    <source>
        <strain evidence="8 9">MRM 9.3</strain>
    </source>
</reference>
<dbReference type="Proteomes" id="UP000326336">
    <property type="component" value="Unassembled WGS sequence"/>
</dbReference>
<dbReference type="EMBL" id="RQSP01000049">
    <property type="protein sequence ID" value="KAB5605353.1"/>
    <property type="molecule type" value="Genomic_DNA"/>
</dbReference>
<dbReference type="InterPro" id="IPR036759">
    <property type="entry name" value="TPK_catalytic_sf"/>
</dbReference>
<dbReference type="InterPro" id="IPR007371">
    <property type="entry name" value="TPK_catalytic"/>
</dbReference>
<evidence type="ECO:0000313" key="8">
    <source>
        <dbReference type="EMBL" id="KAB5605353.1"/>
    </source>
</evidence>
<dbReference type="GO" id="GO:0016301">
    <property type="term" value="F:kinase activity"/>
    <property type="evidence" value="ECO:0007669"/>
    <property type="project" value="UniProtKB-KW"/>
</dbReference>
<keyword evidence="1 8" id="KW-0808">Transferase</keyword>
<keyword evidence="9" id="KW-1185">Reference proteome</keyword>
<dbReference type="PANTHER" id="PTHR41299:SF1">
    <property type="entry name" value="THIAMINE PYROPHOSPHOKINASE"/>
    <property type="match status" value="1"/>
</dbReference>
<keyword evidence="4" id="KW-0067">ATP-binding</keyword>
<evidence type="ECO:0000256" key="4">
    <source>
        <dbReference type="ARBA" id="ARBA00022840"/>
    </source>
</evidence>
<dbReference type="GO" id="GO:0030975">
    <property type="term" value="F:thiamine binding"/>
    <property type="evidence" value="ECO:0007669"/>
    <property type="project" value="InterPro"/>
</dbReference>
<name>A0A5N5RDM5_9BIFI</name>
<evidence type="ECO:0000256" key="5">
    <source>
        <dbReference type="NCBIfam" id="TIGR01378"/>
    </source>
</evidence>
<dbReference type="Pfam" id="PF04263">
    <property type="entry name" value="TPK_catalytic"/>
    <property type="match status" value="1"/>
</dbReference>
<evidence type="ECO:0000256" key="2">
    <source>
        <dbReference type="ARBA" id="ARBA00022741"/>
    </source>
</evidence>
<organism evidence="8 9">
    <name type="scientific">Bifidobacterium jacchi</name>
    <dbReference type="NCBI Taxonomy" id="2490545"/>
    <lineage>
        <taxon>Bacteria</taxon>
        <taxon>Bacillati</taxon>
        <taxon>Actinomycetota</taxon>
        <taxon>Actinomycetes</taxon>
        <taxon>Bifidobacteriales</taxon>
        <taxon>Bifidobacteriaceae</taxon>
        <taxon>Bifidobacterium</taxon>
    </lineage>
</organism>
<gene>
    <name evidence="8" type="ORF">EHS19_09395</name>
</gene>
<dbReference type="NCBIfam" id="TIGR01378">
    <property type="entry name" value="thi_PPkinase"/>
    <property type="match status" value="1"/>
</dbReference>
<dbReference type="CDD" id="cd07995">
    <property type="entry name" value="TPK"/>
    <property type="match status" value="1"/>
</dbReference>
<dbReference type="GO" id="GO:0005524">
    <property type="term" value="F:ATP binding"/>
    <property type="evidence" value="ECO:0007669"/>
    <property type="project" value="UniProtKB-KW"/>
</dbReference>
<sequence>MGNGLTEADQAGATREAGGTGATGESGDSVESRVALVLAAGDYYGESIAVPDGAMVIAADGGYDHARAAGIRVDYAVGDFDSIVGSVPEGEATLRLPPQKDDPDLFSALKLGWNRGARTFHIHGALGGRIDHTMSAIRLVGLIASRGGIGFLYGDGTVVTAVADGALSFAAHETNPQSMVSVFALGGDAHGVTETGLRYELSDANLDALSVLGLSNEFRSGAPASIAVRHGVLAVTFPRLAPLPTVRHDHGFSGDLGALDTQVSRFLHHGQ</sequence>
<comment type="caution">
    <text evidence="8">The sequence shown here is derived from an EMBL/GenBank/DDBJ whole genome shotgun (WGS) entry which is preliminary data.</text>
</comment>
<evidence type="ECO:0000259" key="7">
    <source>
        <dbReference type="SMART" id="SM00983"/>
    </source>
</evidence>
<evidence type="ECO:0000256" key="6">
    <source>
        <dbReference type="SAM" id="MobiDB-lite"/>
    </source>
</evidence>
<proteinExistence type="predicted"/>
<dbReference type="AlphaFoldDB" id="A0A5N5RDM5"/>
<evidence type="ECO:0000256" key="3">
    <source>
        <dbReference type="ARBA" id="ARBA00022777"/>
    </source>
</evidence>
<dbReference type="GO" id="GO:0006772">
    <property type="term" value="P:thiamine metabolic process"/>
    <property type="evidence" value="ECO:0007669"/>
    <property type="project" value="UniProtKB-UniRule"/>
</dbReference>
<dbReference type="Pfam" id="PF04265">
    <property type="entry name" value="TPK_B1_binding"/>
    <property type="match status" value="1"/>
</dbReference>
<dbReference type="InterPro" id="IPR006282">
    <property type="entry name" value="Thi_PPkinase"/>
</dbReference>
<dbReference type="InterPro" id="IPR036371">
    <property type="entry name" value="TPK_B1-bd_sf"/>
</dbReference>
<keyword evidence="3 8" id="KW-0418">Kinase</keyword>
<dbReference type="InterPro" id="IPR053149">
    <property type="entry name" value="TPK"/>
</dbReference>
<dbReference type="InterPro" id="IPR007373">
    <property type="entry name" value="Thiamin_PyroPKinase_B1-bd"/>
</dbReference>